<dbReference type="GO" id="GO:1990837">
    <property type="term" value="F:sequence-specific double-stranded DNA binding"/>
    <property type="evidence" value="ECO:0007669"/>
    <property type="project" value="TreeGrafter"/>
</dbReference>
<dbReference type="HOGENOM" id="CLU_829948_0_0_1"/>
<dbReference type="Gramene" id="OBART10G02830.1">
    <property type="protein sequence ID" value="OBART10G02830.1"/>
    <property type="gene ID" value="OBART10G02830"/>
</dbReference>
<dbReference type="InterPro" id="IPR041118">
    <property type="entry name" value="Rx_N"/>
</dbReference>
<dbReference type="PaxDb" id="65489-OBART10G02830.1"/>
<feature type="domain" description="BED-type" evidence="11">
    <location>
        <begin position="269"/>
        <end position="335"/>
    </location>
</feature>
<evidence type="ECO:0000256" key="2">
    <source>
        <dbReference type="ARBA" id="ARBA00022614"/>
    </source>
</evidence>
<proteinExistence type="inferred from homology"/>
<dbReference type="GO" id="GO:0006357">
    <property type="term" value="P:regulation of transcription by RNA polymerase II"/>
    <property type="evidence" value="ECO:0007669"/>
    <property type="project" value="TreeGrafter"/>
</dbReference>
<feature type="domain" description="BED-type" evidence="11">
    <location>
        <begin position="160"/>
        <end position="216"/>
    </location>
</feature>
<keyword evidence="13" id="KW-1185">Reference proteome</keyword>
<evidence type="ECO:0000256" key="5">
    <source>
        <dbReference type="ARBA" id="ARBA00022741"/>
    </source>
</evidence>
<evidence type="ECO:0000259" key="11">
    <source>
        <dbReference type="PROSITE" id="PS50808"/>
    </source>
</evidence>
<evidence type="ECO:0000313" key="13">
    <source>
        <dbReference type="Proteomes" id="UP000026960"/>
    </source>
</evidence>
<dbReference type="EnsemblPlants" id="OBART10G02830.1">
    <property type="protein sequence ID" value="OBART10G02830.1"/>
    <property type="gene ID" value="OBART10G02830"/>
</dbReference>
<dbReference type="InterPro" id="IPR053031">
    <property type="entry name" value="Cuticle_assoc_protein"/>
</dbReference>
<evidence type="ECO:0000256" key="6">
    <source>
        <dbReference type="ARBA" id="ARBA00022771"/>
    </source>
</evidence>
<dbReference type="Pfam" id="PF18052">
    <property type="entry name" value="Rx_N"/>
    <property type="match status" value="1"/>
</dbReference>
<dbReference type="Pfam" id="PF02892">
    <property type="entry name" value="zf-BED"/>
    <property type="match status" value="2"/>
</dbReference>
<dbReference type="Gene3D" id="1.20.5.4130">
    <property type="match status" value="1"/>
</dbReference>
<dbReference type="Proteomes" id="UP000026960">
    <property type="component" value="Chromosome 10"/>
</dbReference>
<keyword evidence="3" id="KW-0479">Metal-binding</keyword>
<protein>
    <recommendedName>
        <fullName evidence="11">BED-type domain-containing protein</fullName>
    </recommendedName>
</protein>
<evidence type="ECO:0000256" key="4">
    <source>
        <dbReference type="ARBA" id="ARBA00022737"/>
    </source>
</evidence>
<keyword evidence="2" id="KW-0433">Leucine-rich repeat</keyword>
<keyword evidence="4" id="KW-0677">Repeat</keyword>
<dbReference type="InterPro" id="IPR003656">
    <property type="entry name" value="Znf_BED"/>
</dbReference>
<keyword evidence="8" id="KW-0862">Zinc</keyword>
<dbReference type="SUPFAM" id="SSF57667">
    <property type="entry name" value="beta-beta-alpha zinc fingers"/>
    <property type="match status" value="2"/>
</dbReference>
<evidence type="ECO:0000256" key="3">
    <source>
        <dbReference type="ARBA" id="ARBA00022723"/>
    </source>
</evidence>
<dbReference type="AlphaFoldDB" id="A0A0D3HBB7"/>
<keyword evidence="5" id="KW-0547">Nucleotide-binding</keyword>
<dbReference type="PANTHER" id="PTHR34396">
    <property type="entry name" value="OS03G0264950 PROTEIN-RELATED"/>
    <property type="match status" value="1"/>
</dbReference>
<dbReference type="GO" id="GO:0008270">
    <property type="term" value="F:zinc ion binding"/>
    <property type="evidence" value="ECO:0007669"/>
    <property type="project" value="UniProtKB-KW"/>
</dbReference>
<dbReference type="GO" id="GO:0000166">
    <property type="term" value="F:nucleotide binding"/>
    <property type="evidence" value="ECO:0007669"/>
    <property type="project" value="UniProtKB-KW"/>
</dbReference>
<dbReference type="InterPro" id="IPR036236">
    <property type="entry name" value="Znf_C2H2_sf"/>
</dbReference>
<evidence type="ECO:0000256" key="8">
    <source>
        <dbReference type="ARBA" id="ARBA00022833"/>
    </source>
</evidence>
<organism evidence="12">
    <name type="scientific">Oryza barthii</name>
    <dbReference type="NCBI Taxonomy" id="65489"/>
    <lineage>
        <taxon>Eukaryota</taxon>
        <taxon>Viridiplantae</taxon>
        <taxon>Streptophyta</taxon>
        <taxon>Embryophyta</taxon>
        <taxon>Tracheophyta</taxon>
        <taxon>Spermatophyta</taxon>
        <taxon>Magnoliopsida</taxon>
        <taxon>Liliopsida</taxon>
        <taxon>Poales</taxon>
        <taxon>Poaceae</taxon>
        <taxon>BOP clade</taxon>
        <taxon>Oryzoideae</taxon>
        <taxon>Oryzeae</taxon>
        <taxon>Oryzinae</taxon>
        <taxon>Oryza</taxon>
    </lineage>
</organism>
<evidence type="ECO:0000313" key="12">
    <source>
        <dbReference type="EnsemblPlants" id="OBART10G02830.1"/>
    </source>
</evidence>
<keyword evidence="7" id="KW-0611">Plant defense</keyword>
<dbReference type="PROSITE" id="PS50808">
    <property type="entry name" value="ZF_BED"/>
    <property type="match status" value="2"/>
</dbReference>
<keyword evidence="6 9" id="KW-0863">Zinc-finger</keyword>
<dbReference type="eggNOG" id="KOG4210">
    <property type="taxonomic scope" value="Eukaryota"/>
</dbReference>
<feature type="compositionally biased region" description="Polar residues" evidence="10">
    <location>
        <begin position="217"/>
        <end position="231"/>
    </location>
</feature>
<comment type="similarity">
    <text evidence="1">Belongs to the disease resistance NB-LRR family.</text>
</comment>
<dbReference type="STRING" id="65489.A0A0D3HBB7"/>
<evidence type="ECO:0000256" key="7">
    <source>
        <dbReference type="ARBA" id="ARBA00022821"/>
    </source>
</evidence>
<sequence>MAEVEATLLEGGIEWLAQTILENLDTDKLEEWIRQVGLSDATEKLKSEMERVDVVVAAARQRAIGNKLSGPLGRLRELLYDADNAVDELDYYRLQHQVQGGNISVRTHVRCTSPLSVGSNAWQQGAPESAHKHAPVQADQVVRPKFTTDISRSSGGPGGKRWSKVWKYFVATEYENGKAVKVKCSFCNTELKCQNGASALHNHLRSKRCTDERKANYQPSSKRTKIGSDTWQGEGAPESADKNAPVRSETVRPKFTTDISSSSGGPGGKIRSVVWKNFDITEYGNGKAVKAKCIHCNTVLKCGASKGTSVLHNHLRSISCTKNRGASCQQPNLSR</sequence>
<dbReference type="GO" id="GO:0005634">
    <property type="term" value="C:nucleus"/>
    <property type="evidence" value="ECO:0007669"/>
    <property type="project" value="TreeGrafter"/>
</dbReference>
<feature type="region of interest" description="Disordered" evidence="10">
    <location>
        <begin position="211"/>
        <end position="249"/>
    </location>
</feature>
<dbReference type="GO" id="GO:0006952">
    <property type="term" value="P:defense response"/>
    <property type="evidence" value="ECO:0007669"/>
    <property type="project" value="UniProtKB-KW"/>
</dbReference>
<name>A0A0D3HBB7_9ORYZ</name>
<reference evidence="12" key="1">
    <citation type="journal article" date="2009" name="Rice">
        <title>De Novo Next Generation Sequencing of Plant Genomes.</title>
        <authorList>
            <person name="Rounsley S."/>
            <person name="Marri P.R."/>
            <person name="Yu Y."/>
            <person name="He R."/>
            <person name="Sisneros N."/>
            <person name="Goicoechea J.L."/>
            <person name="Lee S.J."/>
            <person name="Angelova A."/>
            <person name="Kudrna D."/>
            <person name="Luo M."/>
            <person name="Affourtit J."/>
            <person name="Desany B."/>
            <person name="Knight J."/>
            <person name="Niazi F."/>
            <person name="Egholm M."/>
            <person name="Wing R.A."/>
        </authorList>
    </citation>
    <scope>NUCLEOTIDE SEQUENCE [LARGE SCALE GENOMIC DNA]</scope>
    <source>
        <strain evidence="12">cv. IRGC 105608</strain>
    </source>
</reference>
<reference evidence="12" key="2">
    <citation type="submission" date="2015-03" db="UniProtKB">
        <authorList>
            <consortium name="EnsemblPlants"/>
        </authorList>
    </citation>
    <scope>IDENTIFICATION</scope>
</reference>
<evidence type="ECO:0000256" key="1">
    <source>
        <dbReference type="ARBA" id="ARBA00008894"/>
    </source>
</evidence>
<accession>A0A0D3HBB7</accession>
<evidence type="ECO:0000256" key="10">
    <source>
        <dbReference type="SAM" id="MobiDB-lite"/>
    </source>
</evidence>
<dbReference type="PANTHER" id="PTHR34396:SF27">
    <property type="entry name" value="OS08G0208700 PROTEIN"/>
    <property type="match status" value="1"/>
</dbReference>
<evidence type="ECO:0000256" key="9">
    <source>
        <dbReference type="PROSITE-ProRule" id="PRU00027"/>
    </source>
</evidence>
<dbReference type="SMART" id="SM00614">
    <property type="entry name" value="ZnF_BED"/>
    <property type="match status" value="2"/>
</dbReference>